<dbReference type="GO" id="GO:0004419">
    <property type="term" value="F:hydroxymethylglutaryl-CoA lyase activity"/>
    <property type="evidence" value="ECO:0007669"/>
    <property type="project" value="TreeGrafter"/>
</dbReference>
<keyword evidence="3 5" id="KW-0456">Lyase</keyword>
<organism evidence="5 6">
    <name type="scientific">Reichenbachiella faecimaris</name>
    <dbReference type="NCBI Taxonomy" id="692418"/>
    <lineage>
        <taxon>Bacteria</taxon>
        <taxon>Pseudomonadati</taxon>
        <taxon>Bacteroidota</taxon>
        <taxon>Cytophagia</taxon>
        <taxon>Cytophagales</taxon>
        <taxon>Reichenbachiellaceae</taxon>
        <taxon>Reichenbachiella</taxon>
    </lineage>
</organism>
<dbReference type="GO" id="GO:0006552">
    <property type="term" value="P:L-leucine catabolic process"/>
    <property type="evidence" value="ECO:0007669"/>
    <property type="project" value="TreeGrafter"/>
</dbReference>
<dbReference type="AlphaFoldDB" id="A0A1W2GN08"/>
<sequence length="283" mass="31697">MKIIECPRDAMQGLHEFVPTDLKVKYINELLKVGFDTIDFGSFVSPKAIPQLKDTAEVLANLDLEHTKSKLLAIIANTRGAHDACEHEQIDYLGFPLSLSESFQQRNTNKSVAEAFEQVNIIQNLCHDHNKTLVTYLSMGFGNPYGDPYEMPFVSEFISKLKEMDVKVISLADTIGISNPENITTLFKSITEEFRSIEFGVHLHSDLDTAVEKIDAAYKAGCRRFDGAINGFGGCPMAEDKLVGNIATETMLAYFDQHNIEVNYDHKVFQHALNMAPEVFLGR</sequence>
<dbReference type="CDD" id="cd07938">
    <property type="entry name" value="DRE_TIM_HMGL"/>
    <property type="match status" value="1"/>
</dbReference>
<dbReference type="InterPro" id="IPR013785">
    <property type="entry name" value="Aldolase_TIM"/>
</dbReference>
<protein>
    <submittedName>
        <fullName evidence="5">Hydroxymethylglutaryl-CoA lyase</fullName>
    </submittedName>
</protein>
<evidence type="ECO:0000256" key="2">
    <source>
        <dbReference type="ARBA" id="ARBA00022723"/>
    </source>
</evidence>
<dbReference type="GO" id="GO:0046872">
    <property type="term" value="F:metal ion binding"/>
    <property type="evidence" value="ECO:0007669"/>
    <property type="project" value="UniProtKB-KW"/>
</dbReference>
<accession>A0A1W2GN08</accession>
<dbReference type="PANTHER" id="PTHR42738:SF7">
    <property type="entry name" value="HYDROXYMETHYLGLUTARYL-COA LYASE"/>
    <property type="match status" value="1"/>
</dbReference>
<dbReference type="SUPFAM" id="SSF51569">
    <property type="entry name" value="Aldolase"/>
    <property type="match status" value="1"/>
</dbReference>
<dbReference type="RefSeq" id="WP_084374202.1">
    <property type="nucleotide sequence ID" value="NZ_FWYF01000004.1"/>
</dbReference>
<dbReference type="Proteomes" id="UP000192472">
    <property type="component" value="Unassembled WGS sequence"/>
</dbReference>
<dbReference type="STRING" id="692418.SAMN04488029_3573"/>
<dbReference type="OrthoDB" id="9784013at2"/>
<keyword evidence="2" id="KW-0479">Metal-binding</keyword>
<dbReference type="PROSITE" id="PS50991">
    <property type="entry name" value="PYR_CT"/>
    <property type="match status" value="1"/>
</dbReference>
<feature type="domain" description="Pyruvate carboxyltransferase" evidence="4">
    <location>
        <begin position="1"/>
        <end position="270"/>
    </location>
</feature>
<dbReference type="InterPro" id="IPR000891">
    <property type="entry name" value="PYR_CT"/>
</dbReference>
<evidence type="ECO:0000313" key="5">
    <source>
        <dbReference type="EMBL" id="SMD37981.1"/>
    </source>
</evidence>
<evidence type="ECO:0000259" key="4">
    <source>
        <dbReference type="PROSITE" id="PS50991"/>
    </source>
</evidence>
<dbReference type="GO" id="GO:0046951">
    <property type="term" value="P:ketone body biosynthetic process"/>
    <property type="evidence" value="ECO:0007669"/>
    <property type="project" value="TreeGrafter"/>
</dbReference>
<dbReference type="EMBL" id="FWYF01000004">
    <property type="protein sequence ID" value="SMD37981.1"/>
    <property type="molecule type" value="Genomic_DNA"/>
</dbReference>
<comment type="similarity">
    <text evidence="1">Belongs to the HMG-CoA lyase family.</text>
</comment>
<dbReference type="Gene3D" id="3.20.20.70">
    <property type="entry name" value="Aldolase class I"/>
    <property type="match status" value="1"/>
</dbReference>
<dbReference type="InterPro" id="IPR043594">
    <property type="entry name" value="HMGL"/>
</dbReference>
<reference evidence="5 6" key="1">
    <citation type="submission" date="2017-04" db="EMBL/GenBank/DDBJ databases">
        <authorList>
            <person name="Afonso C.L."/>
            <person name="Miller P.J."/>
            <person name="Scott M.A."/>
            <person name="Spackman E."/>
            <person name="Goraichik I."/>
            <person name="Dimitrov K.M."/>
            <person name="Suarez D.L."/>
            <person name="Swayne D.E."/>
        </authorList>
    </citation>
    <scope>NUCLEOTIDE SEQUENCE [LARGE SCALE GENOMIC DNA]</scope>
    <source>
        <strain evidence="5 6">DSM 26133</strain>
    </source>
</reference>
<dbReference type="Pfam" id="PF00682">
    <property type="entry name" value="HMGL-like"/>
    <property type="match status" value="1"/>
</dbReference>
<evidence type="ECO:0000256" key="3">
    <source>
        <dbReference type="ARBA" id="ARBA00023239"/>
    </source>
</evidence>
<evidence type="ECO:0000313" key="6">
    <source>
        <dbReference type="Proteomes" id="UP000192472"/>
    </source>
</evidence>
<gene>
    <name evidence="5" type="ORF">SAMN04488029_3573</name>
</gene>
<name>A0A1W2GN08_REIFA</name>
<evidence type="ECO:0000256" key="1">
    <source>
        <dbReference type="ARBA" id="ARBA00009405"/>
    </source>
</evidence>
<keyword evidence="6" id="KW-1185">Reference proteome</keyword>
<dbReference type="PANTHER" id="PTHR42738">
    <property type="entry name" value="HYDROXYMETHYLGLUTARYL-COA LYASE"/>
    <property type="match status" value="1"/>
</dbReference>
<proteinExistence type="inferred from homology"/>